<dbReference type="InterPro" id="IPR015956">
    <property type="entry name" value="Peniciliin-bd_prot_C_sf"/>
</dbReference>
<accession>A0A6I4UVH1</accession>
<keyword evidence="11" id="KW-0961">Cell wall biogenesis/degradation</keyword>
<dbReference type="Gene3D" id="3.40.710.10">
    <property type="entry name" value="DD-peptidase/beta-lactamase superfamily"/>
    <property type="match status" value="1"/>
</dbReference>
<dbReference type="EMBL" id="WTYK01000011">
    <property type="protein sequence ID" value="MXP42771.1"/>
    <property type="molecule type" value="Genomic_DNA"/>
</dbReference>
<keyword evidence="10" id="KW-0573">Peptidoglycan synthesis</keyword>
<evidence type="ECO:0000256" key="5">
    <source>
        <dbReference type="ARBA" id="ARBA00022645"/>
    </source>
</evidence>
<gene>
    <name evidence="17" type="ORF">GRI75_14080</name>
</gene>
<sequence>MLVDLSTGQTLFAREPDRRFIPASVTKVMTIYTAFDLVGRGKLALDQEIVIDQQLEDEWGGEGSTLFLEAGDRVTVGQLLLGISTVSANDASIALARAAAGSVEGWLELMNQNALKLGMRDSHFGTPNGWPDEGRTYTSARDLARLAEALTMRFPALYKRYFGHRGLTYNGIAQNNHDPLTGVVEGGDGIKTGYTRQAGYTFVGSAARDGRRLALVIAAAPTANMRNQSARRLVEWGFTNFGSRQLLPADTYVGEAMVQDGSQTSVALHTEGAVFANLPRGGEAGAELSLRYRGPIEAPIAKGARVATLRVAIPGQEPHDVPLVAAEDIGEANALHRLRNGLAGLFR</sequence>
<dbReference type="SUPFAM" id="SSF56601">
    <property type="entry name" value="beta-lactamase/transpeptidase-like"/>
    <property type="match status" value="1"/>
</dbReference>
<dbReference type="InterPro" id="IPR037167">
    <property type="entry name" value="Peptidase_S11_C_sf"/>
</dbReference>
<evidence type="ECO:0000256" key="11">
    <source>
        <dbReference type="ARBA" id="ARBA00023316"/>
    </source>
</evidence>
<proteinExistence type="inferred from homology"/>
<comment type="catalytic activity">
    <reaction evidence="12">
        <text>Preferential cleavage: (Ac)2-L-Lys-D-Ala-|-D-Ala. Also transpeptidation of peptidyl-alanyl moieties that are N-acyl substituents of D-alanine.</text>
        <dbReference type="EC" id="3.4.16.4"/>
    </reaction>
</comment>
<dbReference type="Pfam" id="PF00768">
    <property type="entry name" value="Peptidase_S11"/>
    <property type="match status" value="1"/>
</dbReference>
<dbReference type="Proteomes" id="UP000469159">
    <property type="component" value="Unassembled WGS sequence"/>
</dbReference>
<dbReference type="PRINTS" id="PR00725">
    <property type="entry name" value="DADACBPTASE1"/>
</dbReference>
<dbReference type="InterPro" id="IPR001967">
    <property type="entry name" value="Peptidase_S11_N"/>
</dbReference>
<dbReference type="PANTHER" id="PTHR21581:SF6">
    <property type="entry name" value="TRAFFICKING PROTEIN PARTICLE COMPLEX SUBUNIT 12"/>
    <property type="match status" value="1"/>
</dbReference>
<keyword evidence="9" id="KW-0133">Cell shape</keyword>
<evidence type="ECO:0000256" key="1">
    <source>
        <dbReference type="ARBA" id="ARBA00003217"/>
    </source>
</evidence>
<feature type="active site" description="Acyl-ester intermediate" evidence="13">
    <location>
        <position position="24"/>
    </location>
</feature>
<dbReference type="PANTHER" id="PTHR21581">
    <property type="entry name" value="D-ALANYL-D-ALANINE CARBOXYPEPTIDASE"/>
    <property type="match status" value="1"/>
</dbReference>
<comment type="caution">
    <text evidence="17">The sequence shown here is derived from an EMBL/GenBank/DDBJ whole genome shotgun (WGS) entry which is preliminary data.</text>
</comment>
<dbReference type="AlphaFoldDB" id="A0A6I4UVH1"/>
<dbReference type="GO" id="GO:0071555">
    <property type="term" value="P:cell wall organization"/>
    <property type="evidence" value="ECO:0007669"/>
    <property type="project" value="UniProtKB-KW"/>
</dbReference>
<dbReference type="Gene3D" id="2.60.410.10">
    <property type="entry name" value="D-Ala-D-Ala carboxypeptidase, C-terminal domain"/>
    <property type="match status" value="1"/>
</dbReference>
<organism evidence="17 18">
    <name type="scientific">Croceibacterium soli</name>
    <dbReference type="NCBI Taxonomy" id="1739690"/>
    <lineage>
        <taxon>Bacteria</taxon>
        <taxon>Pseudomonadati</taxon>
        <taxon>Pseudomonadota</taxon>
        <taxon>Alphaproteobacteria</taxon>
        <taxon>Sphingomonadales</taxon>
        <taxon>Erythrobacteraceae</taxon>
        <taxon>Croceibacterium</taxon>
    </lineage>
</organism>
<evidence type="ECO:0000256" key="7">
    <source>
        <dbReference type="ARBA" id="ARBA00022729"/>
    </source>
</evidence>
<evidence type="ECO:0000256" key="6">
    <source>
        <dbReference type="ARBA" id="ARBA00022670"/>
    </source>
</evidence>
<comment type="function">
    <text evidence="1">Removes C-terminal D-alanyl residues from sugar-peptide cell wall precursors.</text>
</comment>
<keyword evidence="6" id="KW-0645">Protease</keyword>
<keyword evidence="5" id="KW-0121">Carboxypeptidase</keyword>
<reference evidence="17 18" key="1">
    <citation type="submission" date="2019-12" db="EMBL/GenBank/DDBJ databases">
        <title>Genomic-based taxomic classification of the family Erythrobacteraceae.</title>
        <authorList>
            <person name="Xu L."/>
        </authorList>
    </citation>
    <scope>NUCLEOTIDE SEQUENCE [LARGE SCALE GENOMIC DNA]</scope>
    <source>
        <strain evidence="17 18">MCCC 1K02066</strain>
    </source>
</reference>
<evidence type="ECO:0000256" key="14">
    <source>
        <dbReference type="PIRSR" id="PIRSR618044-2"/>
    </source>
</evidence>
<evidence type="ECO:0000256" key="3">
    <source>
        <dbReference type="ARBA" id="ARBA00007164"/>
    </source>
</evidence>
<evidence type="ECO:0000256" key="4">
    <source>
        <dbReference type="ARBA" id="ARBA00012448"/>
    </source>
</evidence>
<dbReference type="GO" id="GO:0006508">
    <property type="term" value="P:proteolysis"/>
    <property type="evidence" value="ECO:0007669"/>
    <property type="project" value="UniProtKB-KW"/>
</dbReference>
<dbReference type="InterPro" id="IPR012338">
    <property type="entry name" value="Beta-lactam/transpept-like"/>
</dbReference>
<evidence type="ECO:0000313" key="18">
    <source>
        <dbReference type="Proteomes" id="UP000469159"/>
    </source>
</evidence>
<name>A0A6I4UVH1_9SPHN</name>
<protein>
    <recommendedName>
        <fullName evidence="4">serine-type D-Ala-D-Ala carboxypeptidase</fullName>
        <ecNumber evidence="4">3.4.16.4</ecNumber>
    </recommendedName>
</protein>
<evidence type="ECO:0000256" key="8">
    <source>
        <dbReference type="ARBA" id="ARBA00022801"/>
    </source>
</evidence>
<dbReference type="GO" id="GO:0009002">
    <property type="term" value="F:serine-type D-Ala-D-Ala carboxypeptidase activity"/>
    <property type="evidence" value="ECO:0007669"/>
    <property type="project" value="UniProtKB-EC"/>
</dbReference>
<dbReference type="InterPro" id="IPR012907">
    <property type="entry name" value="Peptidase_S11_C"/>
</dbReference>
<dbReference type="SMART" id="SM00936">
    <property type="entry name" value="PBP5_C"/>
    <property type="match status" value="1"/>
</dbReference>
<dbReference type="GO" id="GO:0009252">
    <property type="term" value="P:peptidoglycan biosynthetic process"/>
    <property type="evidence" value="ECO:0007669"/>
    <property type="project" value="UniProtKB-UniPathway"/>
</dbReference>
<keyword evidence="18" id="KW-1185">Reference proteome</keyword>
<dbReference type="EC" id="3.4.16.4" evidence="4"/>
<dbReference type="UniPathway" id="UPA00219"/>
<evidence type="ECO:0000256" key="2">
    <source>
        <dbReference type="ARBA" id="ARBA00004752"/>
    </source>
</evidence>
<feature type="binding site" evidence="14">
    <location>
        <position position="191"/>
    </location>
    <ligand>
        <name>substrate</name>
    </ligand>
</feature>
<dbReference type="OrthoDB" id="9795979at2"/>
<dbReference type="InterPro" id="IPR018044">
    <property type="entry name" value="Peptidase_S11"/>
</dbReference>
<comment type="pathway">
    <text evidence="2">Cell wall biogenesis; peptidoglycan biosynthesis.</text>
</comment>
<keyword evidence="7" id="KW-0732">Signal</keyword>
<evidence type="ECO:0000256" key="15">
    <source>
        <dbReference type="RuleBase" id="RU004016"/>
    </source>
</evidence>
<evidence type="ECO:0000259" key="16">
    <source>
        <dbReference type="SMART" id="SM00936"/>
    </source>
</evidence>
<keyword evidence="8 17" id="KW-0378">Hydrolase</keyword>
<evidence type="ECO:0000313" key="17">
    <source>
        <dbReference type="EMBL" id="MXP42771.1"/>
    </source>
</evidence>
<evidence type="ECO:0000256" key="10">
    <source>
        <dbReference type="ARBA" id="ARBA00022984"/>
    </source>
</evidence>
<evidence type="ECO:0000256" key="9">
    <source>
        <dbReference type="ARBA" id="ARBA00022960"/>
    </source>
</evidence>
<evidence type="ECO:0000256" key="12">
    <source>
        <dbReference type="ARBA" id="ARBA00034000"/>
    </source>
</evidence>
<feature type="domain" description="Peptidase S11 D-Ala-D-Ala carboxypeptidase A C-terminal" evidence="16">
    <location>
        <begin position="241"/>
        <end position="331"/>
    </location>
</feature>
<feature type="active site" description="Proton acceptor" evidence="13">
    <location>
        <position position="27"/>
    </location>
</feature>
<evidence type="ECO:0000256" key="13">
    <source>
        <dbReference type="PIRSR" id="PIRSR618044-1"/>
    </source>
</evidence>
<feature type="active site" evidence="13">
    <location>
        <position position="87"/>
    </location>
</feature>
<dbReference type="Pfam" id="PF07943">
    <property type="entry name" value="PBP5_C"/>
    <property type="match status" value="1"/>
</dbReference>
<dbReference type="SUPFAM" id="SSF69189">
    <property type="entry name" value="Penicillin-binding protein associated domain"/>
    <property type="match status" value="1"/>
</dbReference>
<dbReference type="GO" id="GO:0008360">
    <property type="term" value="P:regulation of cell shape"/>
    <property type="evidence" value="ECO:0007669"/>
    <property type="project" value="UniProtKB-KW"/>
</dbReference>
<comment type="similarity">
    <text evidence="3 15">Belongs to the peptidase S11 family.</text>
</comment>